<feature type="binding site" evidence="11">
    <location>
        <begin position="316"/>
        <end position="322"/>
    </location>
    <ligand>
        <name>ATP</name>
        <dbReference type="ChEBI" id="CHEBI:30616"/>
    </ligand>
</feature>
<keyword evidence="2 11" id="KW-0963">Cytoplasm</keyword>
<dbReference type="GO" id="GO:0006006">
    <property type="term" value="P:glucose metabolic process"/>
    <property type="evidence" value="ECO:0007669"/>
    <property type="project" value="InterPro"/>
</dbReference>
<dbReference type="PIRSF" id="PIRSF000719">
    <property type="entry name" value="AceK"/>
    <property type="match status" value="1"/>
</dbReference>
<evidence type="ECO:0000256" key="8">
    <source>
        <dbReference type="ARBA" id="ARBA00022801"/>
    </source>
</evidence>
<dbReference type="HOGENOM" id="CLU_033804_1_1_6"/>
<feature type="binding site" evidence="11">
    <location>
        <position position="337"/>
    </location>
    <ligand>
        <name>ATP</name>
        <dbReference type="ChEBI" id="CHEBI:30616"/>
    </ligand>
</feature>
<evidence type="ECO:0000256" key="2">
    <source>
        <dbReference type="ARBA" id="ARBA00022490"/>
    </source>
</evidence>
<comment type="subcellular location">
    <subcellularLocation>
        <location evidence="11">Cytoplasm</location>
    </subcellularLocation>
</comment>
<dbReference type="RefSeq" id="WP_012639104.1">
    <property type="nucleotide sequence ID" value="NC_011901.1"/>
</dbReference>
<name>B8GM42_THISH</name>
<comment type="function">
    <text evidence="11">Bifunctional enzyme which can phosphorylate or dephosphorylate isocitrate dehydrogenase (IDH) on a specific serine residue. This is a regulatory mechanism which enables bacteria to bypass the Krebs cycle via the glyoxylate shunt in response to the source of carbon. When bacteria are grown on glucose, IDH is fully active and unphosphorylated, but when grown on acetate or ethanol, the activity of IDH declines drastically concomitant with its phosphorylation.</text>
</comment>
<evidence type="ECO:0000256" key="10">
    <source>
        <dbReference type="ARBA" id="ARBA00022912"/>
    </source>
</evidence>
<evidence type="ECO:0000256" key="1">
    <source>
        <dbReference type="ARBA" id="ARBA00022435"/>
    </source>
</evidence>
<comment type="similarity">
    <text evidence="11">Belongs to the AceK family.</text>
</comment>
<feature type="domain" description="Isocitrate dehydrogenase kinase/phosphatase (AceK) kinase" evidence="13">
    <location>
        <begin position="311"/>
        <end position="565"/>
    </location>
</feature>
<dbReference type="GO" id="GO:0016208">
    <property type="term" value="F:AMP binding"/>
    <property type="evidence" value="ECO:0007669"/>
    <property type="project" value="TreeGrafter"/>
</dbReference>
<dbReference type="eggNOG" id="COG4579">
    <property type="taxonomic scope" value="Bacteria"/>
</dbReference>
<keyword evidence="7 11" id="KW-0418">Kinase</keyword>
<gene>
    <name evidence="11" type="primary">aceK</name>
    <name evidence="15" type="ordered locus">Tgr7_2553</name>
</gene>
<dbReference type="NCBIfam" id="NF002804">
    <property type="entry name" value="PRK02946.1"/>
    <property type="match status" value="1"/>
</dbReference>
<dbReference type="PANTHER" id="PTHR39559">
    <property type="match status" value="1"/>
</dbReference>
<dbReference type="GO" id="GO:0004674">
    <property type="term" value="F:protein serine/threonine kinase activity"/>
    <property type="evidence" value="ECO:0007669"/>
    <property type="project" value="UniProtKB-KW"/>
</dbReference>
<comment type="catalytic activity">
    <reaction evidence="11">
        <text>L-seryl-[isocitrate dehydrogenase] + ATP = O-phospho-L-seryl-[isocitrate dehydrogenase] + ADP + H(+)</text>
        <dbReference type="Rhea" id="RHEA:43540"/>
        <dbReference type="Rhea" id="RHEA-COMP:10605"/>
        <dbReference type="Rhea" id="RHEA-COMP:10606"/>
        <dbReference type="ChEBI" id="CHEBI:15378"/>
        <dbReference type="ChEBI" id="CHEBI:29999"/>
        <dbReference type="ChEBI" id="CHEBI:30616"/>
        <dbReference type="ChEBI" id="CHEBI:83421"/>
        <dbReference type="ChEBI" id="CHEBI:456216"/>
        <dbReference type="EC" id="2.7.11.5"/>
    </reaction>
</comment>
<dbReference type="Proteomes" id="UP000002383">
    <property type="component" value="Chromosome"/>
</dbReference>
<evidence type="ECO:0000256" key="12">
    <source>
        <dbReference type="SAM" id="MobiDB-lite"/>
    </source>
</evidence>
<dbReference type="Pfam" id="PF20423">
    <property type="entry name" value="AceK_regulatory"/>
    <property type="match status" value="1"/>
</dbReference>
<keyword evidence="9 11" id="KW-0067">ATP-binding</keyword>
<evidence type="ECO:0000256" key="5">
    <source>
        <dbReference type="ARBA" id="ARBA00022679"/>
    </source>
</evidence>
<feature type="domain" description="Isocitrate dehydrogenase kinase/phosphatase (AceK) regulatory" evidence="14">
    <location>
        <begin position="9"/>
        <end position="310"/>
    </location>
</feature>
<dbReference type="OrthoDB" id="5287793at2"/>
<dbReference type="PANTHER" id="PTHR39559:SF1">
    <property type="entry name" value="ISOCITRATE DEHYDROGENASE KINASE_PHOSPHATASE"/>
    <property type="match status" value="1"/>
</dbReference>
<accession>B8GM42</accession>
<dbReference type="AlphaFoldDB" id="B8GM42"/>
<keyword evidence="6 11" id="KW-0547">Nucleotide-binding</keyword>
<evidence type="ECO:0000256" key="4">
    <source>
        <dbReference type="ARBA" id="ARBA00022532"/>
    </source>
</evidence>
<keyword evidence="10 11" id="KW-0904">Protein phosphatase</keyword>
<dbReference type="KEGG" id="tgr:Tgr7_2553"/>
<evidence type="ECO:0000256" key="6">
    <source>
        <dbReference type="ARBA" id="ARBA00022741"/>
    </source>
</evidence>
<reference evidence="15 16" key="1">
    <citation type="journal article" date="2011" name="Stand. Genomic Sci.">
        <title>Complete genome sequence of 'Thioalkalivibrio sulfidophilus' HL-EbGr7.</title>
        <authorList>
            <person name="Muyzer G."/>
            <person name="Sorokin D.Y."/>
            <person name="Mavromatis K."/>
            <person name="Lapidus A."/>
            <person name="Clum A."/>
            <person name="Ivanova N."/>
            <person name="Pati A."/>
            <person name="d'Haeseleer P."/>
            <person name="Woyke T."/>
            <person name="Kyrpides N.C."/>
        </authorList>
    </citation>
    <scope>NUCLEOTIDE SEQUENCE [LARGE SCALE GENOMIC DNA]</scope>
    <source>
        <strain evidence="15 16">HL-EbGR7</strain>
    </source>
</reference>
<dbReference type="GO" id="GO:0008772">
    <property type="term" value="F:[isocitrate dehydrogenase (NADP+)] kinase activity"/>
    <property type="evidence" value="ECO:0007669"/>
    <property type="project" value="UniProtKB-UniRule"/>
</dbReference>
<dbReference type="InterPro" id="IPR046854">
    <property type="entry name" value="AceK_regulatory"/>
</dbReference>
<evidence type="ECO:0000313" key="15">
    <source>
        <dbReference type="EMBL" id="ACL73629.1"/>
    </source>
</evidence>
<evidence type="ECO:0000313" key="16">
    <source>
        <dbReference type="Proteomes" id="UP000002383"/>
    </source>
</evidence>
<sequence length="589" mass="68494">MIDKAQQLARSILTGFERHFSFFQEITSGARERFEEADWEAARHAAAKRISFYDQRVRETIDKLRTSFGIQALDEPLWQEVKTVYTGLLKQHSRPELAETFYNSVFCQLFERKYFNNRNIFVESVADRAALASRYRGFMSFHPRDGGLETCAWEILSAFYFNVPYEDIDRDARRIAEALRARSPLAGGDLHQVRIDVMEFPFFRNKGAYLIGRVVRGAEAHPFIVPLINNEHGGIYADTLLTTEERAEAVFSFARAYFLVKTPVPAATVSFLKDLMPEKPIAELYMAIGFHKQAKNEFYRDFLHHLEQTDDAFQMAPGTPGLVMTVFTLPSYPYVFKVIRDHFAPQKQVTADLVRKRYQQVKMHDRVGRMADTLEFSDVAFPLDRFPPELIEAFREQIASKMEIDGDLLFIRHLYIEKRMAPLNLYLEQADPQEMREALDDWGRAIKQLMAVNIFPGDLLFKNFGVTCAGKVVFYDYDEICYLTECNFRRIPPPRTPEDELSAEPWYSVGPNDIFPEEFPTFLTTDPAQRRLLKELHPELFDYRYWQARQAEVERGVYGDVFPYPRRLRFPRPEGSAVKQQEEALTAEP</sequence>
<dbReference type="EC" id="3.1.3.-" evidence="11"/>
<keyword evidence="3 11" id="KW-0723">Serine/threonine-protein kinase</keyword>
<evidence type="ECO:0000256" key="9">
    <source>
        <dbReference type="ARBA" id="ARBA00022840"/>
    </source>
</evidence>
<evidence type="ECO:0000259" key="14">
    <source>
        <dbReference type="Pfam" id="PF20423"/>
    </source>
</evidence>
<keyword evidence="4 11" id="KW-0816">Tricarboxylic acid cycle</keyword>
<dbReference type="STRING" id="396588.Tgr7_2553"/>
<dbReference type="EC" id="2.7.11.5" evidence="11"/>
<dbReference type="Pfam" id="PF06315">
    <property type="entry name" value="AceK_kinase"/>
    <property type="match status" value="1"/>
</dbReference>
<organism evidence="15 16">
    <name type="scientific">Thioalkalivibrio sulfidiphilus (strain HL-EbGR7)</name>
    <dbReference type="NCBI Taxonomy" id="396588"/>
    <lineage>
        <taxon>Bacteria</taxon>
        <taxon>Pseudomonadati</taxon>
        <taxon>Pseudomonadota</taxon>
        <taxon>Gammaproteobacteria</taxon>
        <taxon>Chromatiales</taxon>
        <taxon>Ectothiorhodospiraceae</taxon>
        <taxon>Thioalkalivibrio</taxon>
    </lineage>
</organism>
<feature type="active site" evidence="11">
    <location>
        <position position="372"/>
    </location>
</feature>
<dbReference type="GO" id="GO:0005737">
    <property type="term" value="C:cytoplasm"/>
    <property type="evidence" value="ECO:0007669"/>
    <property type="project" value="UniProtKB-SubCell"/>
</dbReference>
<dbReference type="InterPro" id="IPR046855">
    <property type="entry name" value="AceK_kinase"/>
</dbReference>
<protein>
    <recommendedName>
        <fullName evidence="11">Isocitrate dehydrogenase kinase/phosphatase</fullName>
        <shortName evidence="11">IDH kinase/phosphatase</shortName>
        <shortName evidence="11">IDHK/P</shortName>
        <ecNumber evidence="11">2.7.11.5</ecNumber>
        <ecNumber evidence="11">3.1.3.-</ecNumber>
    </recommendedName>
</protein>
<dbReference type="GO" id="GO:0004721">
    <property type="term" value="F:phosphoprotein phosphatase activity"/>
    <property type="evidence" value="ECO:0007669"/>
    <property type="project" value="UniProtKB-KW"/>
</dbReference>
<dbReference type="GO" id="GO:0005524">
    <property type="term" value="F:ATP binding"/>
    <property type="evidence" value="ECO:0007669"/>
    <property type="project" value="UniProtKB-UniRule"/>
</dbReference>
<keyword evidence="5 11" id="KW-0808">Transferase</keyword>
<evidence type="ECO:0000256" key="7">
    <source>
        <dbReference type="ARBA" id="ARBA00022777"/>
    </source>
</evidence>
<evidence type="ECO:0000259" key="13">
    <source>
        <dbReference type="Pfam" id="PF06315"/>
    </source>
</evidence>
<evidence type="ECO:0000256" key="3">
    <source>
        <dbReference type="ARBA" id="ARBA00022527"/>
    </source>
</evidence>
<dbReference type="InterPro" id="IPR010452">
    <property type="entry name" value="Isocitrate_DH_AceK"/>
</dbReference>
<keyword evidence="16" id="KW-1185">Reference proteome</keyword>
<keyword evidence="8 11" id="KW-0378">Hydrolase</keyword>
<feature type="region of interest" description="Disordered" evidence="12">
    <location>
        <begin position="570"/>
        <end position="589"/>
    </location>
</feature>
<proteinExistence type="inferred from homology"/>
<evidence type="ECO:0000256" key="11">
    <source>
        <dbReference type="HAMAP-Rule" id="MF_00747"/>
    </source>
</evidence>
<keyword evidence="1 11" id="KW-0329">Glyoxylate bypass</keyword>
<dbReference type="HAMAP" id="MF_00747">
    <property type="entry name" value="AceK"/>
    <property type="match status" value="1"/>
</dbReference>
<dbReference type="GO" id="GO:0006097">
    <property type="term" value="P:glyoxylate cycle"/>
    <property type="evidence" value="ECO:0007669"/>
    <property type="project" value="UniProtKB-UniRule"/>
</dbReference>
<dbReference type="GO" id="GO:0006099">
    <property type="term" value="P:tricarboxylic acid cycle"/>
    <property type="evidence" value="ECO:0007669"/>
    <property type="project" value="UniProtKB-UniRule"/>
</dbReference>
<dbReference type="EMBL" id="CP001339">
    <property type="protein sequence ID" value="ACL73629.1"/>
    <property type="molecule type" value="Genomic_DNA"/>
</dbReference>